<keyword evidence="1" id="KW-0472">Membrane</keyword>
<evidence type="ECO:0000313" key="3">
    <source>
        <dbReference type="Proteomes" id="UP001226691"/>
    </source>
</evidence>
<keyword evidence="1" id="KW-0812">Transmembrane</keyword>
<name>A0ABU0TT02_MICTR</name>
<evidence type="ECO:0000256" key="1">
    <source>
        <dbReference type="SAM" id="Phobius"/>
    </source>
</evidence>
<proteinExistence type="predicted"/>
<feature type="transmembrane region" description="Helical" evidence="1">
    <location>
        <begin position="70"/>
        <end position="88"/>
    </location>
</feature>
<protein>
    <submittedName>
        <fullName evidence="2">Uncharacterized protein</fullName>
    </submittedName>
</protein>
<dbReference type="EMBL" id="JAUTBF010000001">
    <property type="protein sequence ID" value="MDQ1122800.1"/>
    <property type="molecule type" value="Genomic_DNA"/>
</dbReference>
<keyword evidence="3" id="KW-1185">Reference proteome</keyword>
<evidence type="ECO:0000313" key="2">
    <source>
        <dbReference type="EMBL" id="MDQ1122800.1"/>
    </source>
</evidence>
<organism evidence="2 3">
    <name type="scientific">Microbacterium trichothecenolyticum</name>
    <name type="common">Aureobacterium trichothecenolyticum</name>
    <dbReference type="NCBI Taxonomy" id="69370"/>
    <lineage>
        <taxon>Bacteria</taxon>
        <taxon>Bacillati</taxon>
        <taxon>Actinomycetota</taxon>
        <taxon>Actinomycetes</taxon>
        <taxon>Micrococcales</taxon>
        <taxon>Microbacteriaceae</taxon>
        <taxon>Microbacterium</taxon>
    </lineage>
</organism>
<feature type="transmembrane region" description="Helical" evidence="1">
    <location>
        <begin position="17"/>
        <end position="34"/>
    </location>
</feature>
<feature type="transmembrane region" description="Helical" evidence="1">
    <location>
        <begin position="119"/>
        <end position="136"/>
    </location>
</feature>
<reference evidence="2 3" key="1">
    <citation type="submission" date="2023-07" db="EMBL/GenBank/DDBJ databases">
        <title>Functional and genomic diversity of the sorghum phyllosphere microbiome.</title>
        <authorList>
            <person name="Shade A."/>
        </authorList>
    </citation>
    <scope>NUCLEOTIDE SEQUENCE [LARGE SCALE GENOMIC DNA]</scope>
    <source>
        <strain evidence="2 3">SORGH_AS_1207</strain>
    </source>
</reference>
<comment type="caution">
    <text evidence="2">The sequence shown here is derived from an EMBL/GenBank/DDBJ whole genome shotgun (WGS) entry which is preliminary data.</text>
</comment>
<accession>A0ABU0TT02</accession>
<dbReference type="Proteomes" id="UP001226691">
    <property type="component" value="Unassembled WGS sequence"/>
</dbReference>
<gene>
    <name evidence="2" type="ORF">QE412_001373</name>
</gene>
<keyword evidence="1" id="KW-1133">Transmembrane helix</keyword>
<feature type="transmembrane region" description="Helical" evidence="1">
    <location>
        <begin position="157"/>
        <end position="177"/>
    </location>
</feature>
<dbReference type="RefSeq" id="WP_307481485.1">
    <property type="nucleotide sequence ID" value="NZ_JAUTBF010000001.1"/>
</dbReference>
<sequence length="198" mass="21230">MSLDTVQNFFRLTLDNVYRFVCALFFLLAISAGSEGVTPLQQTARLLSWLAIPADWLGVVEAWLGERSDALINVSTLGLFIAFCACLTESWLSRAGATVLLAIGFLIQAGAAVQFLWTVGTLAAGLAVGIVAVSAVRRRLGFSATSWLSPVFSRLQNLAPSLFLALLGAFGPLMWLVGEDRARAGETRSTPVHVSQVN</sequence>